<dbReference type="SUPFAM" id="SSF81321">
    <property type="entry name" value="Family A G protein-coupled receptor-like"/>
    <property type="match status" value="1"/>
</dbReference>
<feature type="transmembrane region" description="Helical" evidence="10">
    <location>
        <begin position="276"/>
        <end position="295"/>
    </location>
</feature>
<dbReference type="GO" id="GO:0004930">
    <property type="term" value="F:G protein-coupled receptor activity"/>
    <property type="evidence" value="ECO:0007669"/>
    <property type="project" value="UniProtKB-KW"/>
</dbReference>
<evidence type="ECO:0000256" key="9">
    <source>
        <dbReference type="RuleBase" id="RU000688"/>
    </source>
</evidence>
<feature type="transmembrane region" description="Helical" evidence="10">
    <location>
        <begin position="149"/>
        <end position="167"/>
    </location>
</feature>
<dbReference type="Gene3D" id="1.20.1070.10">
    <property type="entry name" value="Rhodopsin 7-helix transmembrane proteins"/>
    <property type="match status" value="1"/>
</dbReference>
<evidence type="ECO:0000256" key="3">
    <source>
        <dbReference type="ARBA" id="ARBA00022692"/>
    </source>
</evidence>
<evidence type="ECO:0000259" key="11">
    <source>
        <dbReference type="PROSITE" id="PS50262"/>
    </source>
</evidence>
<evidence type="ECO:0000256" key="5">
    <source>
        <dbReference type="ARBA" id="ARBA00023040"/>
    </source>
</evidence>
<feature type="transmembrane region" description="Helical" evidence="10">
    <location>
        <begin position="77"/>
        <end position="102"/>
    </location>
</feature>
<evidence type="ECO:0000256" key="8">
    <source>
        <dbReference type="ARBA" id="ARBA00023224"/>
    </source>
</evidence>
<reference evidence="12" key="1">
    <citation type="submission" date="2023-01" db="EMBL/GenBank/DDBJ databases">
        <title>Genome assembly of the deep-sea coral Lophelia pertusa.</title>
        <authorList>
            <person name="Herrera S."/>
            <person name="Cordes E."/>
        </authorList>
    </citation>
    <scope>NUCLEOTIDE SEQUENCE</scope>
    <source>
        <strain evidence="12">USNM1676648</strain>
        <tissue evidence="12">Polyp</tissue>
    </source>
</reference>
<dbReference type="InterPro" id="IPR000276">
    <property type="entry name" value="GPCR_Rhodpsn"/>
</dbReference>
<dbReference type="InterPro" id="IPR050569">
    <property type="entry name" value="TAAR"/>
</dbReference>
<sequence length="382" mass="42818">MAAQIDQLEKLLRACPEIHAQFNFTALKENTNEISSVIPILLQNYSLCLKILASKKSTDPPLEWTTARPITVPSHHLAVLITYFVLIAVLGLAINLCVIGTICRVRRLWFITNAFVLSLAMADFFMASVLVPLNIWGKYHPNEDLAKDTLFPLLGVASLLNLAAVTLERFLSISYPLTYDTYLNRFRATIIIASVWLVSIFQAVLQFAFKDHSRETKTLFEDLRFAFAFGLPCLCILVVNIKIYCVARHHARQINASNPNSNNGSSSRVFAKKLKTVKVIALLVGTFMVTWLPYFSLSVYEHHVAYGQTTEGFNVAIQVAEALACGTALFNPLLYGLLRKDVREAMMKGLKCQNVNQNEIESVSYSNSFRTKPTSVRSEISK</sequence>
<evidence type="ECO:0000256" key="6">
    <source>
        <dbReference type="ARBA" id="ARBA00023136"/>
    </source>
</evidence>
<keyword evidence="4 10" id="KW-1133">Transmembrane helix</keyword>
<dbReference type="PRINTS" id="PR00237">
    <property type="entry name" value="GPCRRHODOPSN"/>
</dbReference>
<accession>A0A9X0CN77</accession>
<keyword evidence="2" id="KW-1003">Cell membrane</keyword>
<feature type="domain" description="G-protein coupled receptors family 1 profile" evidence="11">
    <location>
        <begin position="94"/>
        <end position="335"/>
    </location>
</feature>
<dbReference type="PANTHER" id="PTHR24249:SF372">
    <property type="entry name" value="G-PROTEIN COUPLED RECEPTORS FAMILY 1 PROFILE DOMAIN-CONTAINING PROTEIN"/>
    <property type="match status" value="1"/>
</dbReference>
<dbReference type="EMBL" id="MU826877">
    <property type="protein sequence ID" value="KAJ7369957.1"/>
    <property type="molecule type" value="Genomic_DNA"/>
</dbReference>
<evidence type="ECO:0000313" key="12">
    <source>
        <dbReference type="EMBL" id="KAJ7369957.1"/>
    </source>
</evidence>
<dbReference type="SMART" id="SM01381">
    <property type="entry name" value="7TM_GPCR_Srsx"/>
    <property type="match status" value="1"/>
</dbReference>
<comment type="similarity">
    <text evidence="9">Belongs to the G-protein coupled receptor 1 family.</text>
</comment>
<keyword evidence="8 9" id="KW-0807">Transducer</keyword>
<dbReference type="AlphaFoldDB" id="A0A9X0CN77"/>
<dbReference type="PROSITE" id="PS00237">
    <property type="entry name" value="G_PROTEIN_RECEP_F1_1"/>
    <property type="match status" value="1"/>
</dbReference>
<keyword evidence="5 9" id="KW-0297">G-protein coupled receptor</keyword>
<keyword evidence="3 9" id="KW-0812">Transmembrane</keyword>
<dbReference type="GO" id="GO:0005886">
    <property type="term" value="C:plasma membrane"/>
    <property type="evidence" value="ECO:0007669"/>
    <property type="project" value="UniProtKB-SubCell"/>
</dbReference>
<feature type="transmembrane region" description="Helical" evidence="10">
    <location>
        <begin position="225"/>
        <end position="245"/>
    </location>
</feature>
<keyword evidence="6 10" id="KW-0472">Membrane</keyword>
<evidence type="ECO:0000256" key="4">
    <source>
        <dbReference type="ARBA" id="ARBA00022989"/>
    </source>
</evidence>
<keyword evidence="7 9" id="KW-0675">Receptor</keyword>
<comment type="subcellular location">
    <subcellularLocation>
        <location evidence="1">Cell membrane</location>
        <topology evidence="1">Multi-pass membrane protein</topology>
    </subcellularLocation>
</comment>
<evidence type="ECO:0000256" key="1">
    <source>
        <dbReference type="ARBA" id="ARBA00004651"/>
    </source>
</evidence>
<protein>
    <recommendedName>
        <fullName evidence="11">G-protein coupled receptors family 1 profile domain-containing protein</fullName>
    </recommendedName>
</protein>
<dbReference type="PROSITE" id="PS50262">
    <property type="entry name" value="G_PROTEIN_RECEP_F1_2"/>
    <property type="match status" value="1"/>
</dbReference>
<comment type="caution">
    <text evidence="12">The sequence shown here is derived from an EMBL/GenBank/DDBJ whole genome shotgun (WGS) entry which is preliminary data.</text>
</comment>
<gene>
    <name evidence="12" type="ORF">OS493_035128</name>
</gene>
<dbReference type="Proteomes" id="UP001163046">
    <property type="component" value="Unassembled WGS sequence"/>
</dbReference>
<evidence type="ECO:0000313" key="13">
    <source>
        <dbReference type="Proteomes" id="UP001163046"/>
    </source>
</evidence>
<evidence type="ECO:0000256" key="7">
    <source>
        <dbReference type="ARBA" id="ARBA00023170"/>
    </source>
</evidence>
<name>A0A9X0CN77_9CNID</name>
<dbReference type="InterPro" id="IPR017452">
    <property type="entry name" value="GPCR_Rhodpsn_7TM"/>
</dbReference>
<dbReference type="OrthoDB" id="5959645at2759"/>
<feature type="transmembrane region" description="Helical" evidence="10">
    <location>
        <begin position="114"/>
        <end position="137"/>
    </location>
</feature>
<evidence type="ECO:0000256" key="2">
    <source>
        <dbReference type="ARBA" id="ARBA00022475"/>
    </source>
</evidence>
<proteinExistence type="inferred from homology"/>
<evidence type="ECO:0000256" key="10">
    <source>
        <dbReference type="SAM" id="Phobius"/>
    </source>
</evidence>
<dbReference type="Pfam" id="PF00001">
    <property type="entry name" value="7tm_1"/>
    <property type="match status" value="1"/>
</dbReference>
<feature type="transmembrane region" description="Helical" evidence="10">
    <location>
        <begin position="315"/>
        <end position="338"/>
    </location>
</feature>
<dbReference type="PANTHER" id="PTHR24249">
    <property type="entry name" value="HISTAMINE RECEPTOR-RELATED G-PROTEIN COUPLED RECEPTOR"/>
    <property type="match status" value="1"/>
</dbReference>
<organism evidence="12 13">
    <name type="scientific">Desmophyllum pertusum</name>
    <dbReference type="NCBI Taxonomy" id="174260"/>
    <lineage>
        <taxon>Eukaryota</taxon>
        <taxon>Metazoa</taxon>
        <taxon>Cnidaria</taxon>
        <taxon>Anthozoa</taxon>
        <taxon>Hexacorallia</taxon>
        <taxon>Scleractinia</taxon>
        <taxon>Caryophylliina</taxon>
        <taxon>Caryophylliidae</taxon>
        <taxon>Desmophyllum</taxon>
    </lineage>
</organism>
<keyword evidence="13" id="KW-1185">Reference proteome</keyword>
<feature type="transmembrane region" description="Helical" evidence="10">
    <location>
        <begin position="188"/>
        <end position="205"/>
    </location>
</feature>